<organism evidence="1 2">
    <name type="scientific">Meinhardsimonia xiamenensis</name>
    <dbReference type="NCBI Taxonomy" id="990712"/>
    <lineage>
        <taxon>Bacteria</taxon>
        <taxon>Pseudomonadati</taxon>
        <taxon>Pseudomonadota</taxon>
        <taxon>Alphaproteobacteria</taxon>
        <taxon>Rhodobacterales</taxon>
        <taxon>Paracoccaceae</taxon>
        <taxon>Meinhardsimonia</taxon>
    </lineage>
</organism>
<keyword evidence="2" id="KW-1185">Reference proteome</keyword>
<dbReference type="PIRSF" id="PIRSF008546">
    <property type="entry name" value="UCP008546"/>
    <property type="match status" value="1"/>
</dbReference>
<dbReference type="InterPro" id="IPR014937">
    <property type="entry name" value="DUF1810"/>
</dbReference>
<name>A0A1G9DUD1_9RHOB</name>
<reference evidence="2" key="1">
    <citation type="submission" date="2016-10" db="EMBL/GenBank/DDBJ databases">
        <authorList>
            <person name="Varghese N."/>
            <person name="Submissions S."/>
        </authorList>
    </citation>
    <scope>NUCLEOTIDE SEQUENCE [LARGE SCALE GENOMIC DNA]</scope>
    <source>
        <strain evidence="2">CGMCC 1.10789</strain>
    </source>
</reference>
<dbReference type="RefSeq" id="WP_092500261.1">
    <property type="nucleotide sequence ID" value="NZ_FNFV01000004.1"/>
</dbReference>
<proteinExistence type="predicted"/>
<evidence type="ECO:0000313" key="1">
    <source>
        <dbReference type="EMBL" id="SDK67477.1"/>
    </source>
</evidence>
<dbReference type="OrthoDB" id="9801870at2"/>
<dbReference type="Pfam" id="PF08837">
    <property type="entry name" value="DUF1810"/>
    <property type="match status" value="1"/>
</dbReference>
<dbReference type="SUPFAM" id="SSF140736">
    <property type="entry name" value="Rv1873-like"/>
    <property type="match status" value="1"/>
</dbReference>
<evidence type="ECO:0000313" key="2">
    <source>
        <dbReference type="Proteomes" id="UP000199328"/>
    </source>
</evidence>
<dbReference type="InterPro" id="IPR036287">
    <property type="entry name" value="Rv1873-like_sf"/>
</dbReference>
<dbReference type="Proteomes" id="UP000199328">
    <property type="component" value="Unassembled WGS sequence"/>
</dbReference>
<sequence length="140" mass="15885">MSDLERFVKAQDPVWEQVRRELAEGEKRSHWMWFVFPQLRGLGRSATAQYYGIADLAEARAYARHPVLGPRLVEAARLVLSHPERTAEEIFGPIDAMKLRSSATLFAHAAPDPAPFRRILETFFHGEPCPLTEAMLREAG</sequence>
<dbReference type="STRING" id="990712.SAMN05216257_10424"/>
<protein>
    <submittedName>
        <fullName evidence="1">Uncharacterized protein, DUF1810 family</fullName>
    </submittedName>
</protein>
<dbReference type="EMBL" id="FNFV01000004">
    <property type="protein sequence ID" value="SDK67477.1"/>
    <property type="molecule type" value="Genomic_DNA"/>
</dbReference>
<gene>
    <name evidence="1" type="ORF">SAMN05216257_10424</name>
</gene>
<dbReference type="AlphaFoldDB" id="A0A1G9DUD1"/>
<dbReference type="Gene3D" id="1.25.40.380">
    <property type="entry name" value="Protein of unknown function DUF1810"/>
    <property type="match status" value="1"/>
</dbReference>
<accession>A0A1G9DUD1</accession>